<dbReference type="AlphaFoldDB" id="A8RMK7"/>
<dbReference type="HOGENOM" id="CLU_3355380_0_0_9"/>
<evidence type="ECO:0000313" key="2">
    <source>
        <dbReference type="Proteomes" id="UP000005396"/>
    </source>
</evidence>
<comment type="caution">
    <text evidence="1">The sequence shown here is derived from an EMBL/GenBank/DDBJ whole genome shotgun (WGS) entry which is preliminary data.</text>
</comment>
<sequence>MSDFMKKGSAWIFACPLTFVGYYYKTKKLICPVFLL</sequence>
<gene>
    <name evidence="1" type="ORF">CLOBOL_01942</name>
</gene>
<name>A8RMK7_ENTBW</name>
<proteinExistence type="predicted"/>
<reference evidence="1 2" key="2">
    <citation type="submission" date="2007-09" db="EMBL/GenBank/DDBJ databases">
        <title>Draft genome sequence of Clostridium bolteae (ATCC BAA-613).</title>
        <authorList>
            <person name="Sudarsanam P."/>
            <person name="Ley R."/>
            <person name="Guruge J."/>
            <person name="Turnbaugh P.J."/>
            <person name="Mahowald M."/>
            <person name="Liep D."/>
            <person name="Gordon J."/>
        </authorList>
    </citation>
    <scope>NUCLEOTIDE SEQUENCE [LARGE SCALE GENOMIC DNA]</scope>
    <source>
        <strain evidence="2">ATCC BAA-613 / DSM 15670 / CCUG 46953 / JCM 12243 / WAL 16351</strain>
    </source>
</reference>
<reference evidence="1 2" key="1">
    <citation type="submission" date="2007-08" db="EMBL/GenBank/DDBJ databases">
        <authorList>
            <person name="Fulton L."/>
            <person name="Clifton S."/>
            <person name="Fulton B."/>
            <person name="Xu J."/>
            <person name="Minx P."/>
            <person name="Pepin K.H."/>
            <person name="Johnson M."/>
            <person name="Thiruvilangam P."/>
            <person name="Bhonagiri V."/>
            <person name="Nash W.E."/>
            <person name="Mardis E.R."/>
            <person name="Wilson R.K."/>
        </authorList>
    </citation>
    <scope>NUCLEOTIDE SEQUENCE [LARGE SCALE GENOMIC DNA]</scope>
    <source>
        <strain evidence="2">ATCC BAA-613 / DSM 15670 / CCUG 46953 / JCM 12243 / WAL 16351</strain>
    </source>
</reference>
<organism evidence="1 2">
    <name type="scientific">Enterocloster bolteae (strain ATCC BAA-613 / DSM 15670 / CCUG 46953 / JCM 12243 / WAL 16351)</name>
    <name type="common">Clostridium bolteae</name>
    <dbReference type="NCBI Taxonomy" id="411902"/>
    <lineage>
        <taxon>Bacteria</taxon>
        <taxon>Bacillati</taxon>
        <taxon>Bacillota</taxon>
        <taxon>Clostridia</taxon>
        <taxon>Lachnospirales</taxon>
        <taxon>Lachnospiraceae</taxon>
        <taxon>Enterocloster</taxon>
    </lineage>
</organism>
<protein>
    <submittedName>
        <fullName evidence="1">Uncharacterized protein</fullName>
    </submittedName>
</protein>
<accession>A8RMK7</accession>
<evidence type="ECO:0000313" key="1">
    <source>
        <dbReference type="EMBL" id="EDP17702.1"/>
    </source>
</evidence>
<dbReference type="PaxDb" id="411902-CLOBOL_01942"/>
<dbReference type="EMBL" id="ABCC02000021">
    <property type="protein sequence ID" value="EDP17702.1"/>
    <property type="molecule type" value="Genomic_DNA"/>
</dbReference>
<dbReference type="Proteomes" id="UP000005396">
    <property type="component" value="Unassembled WGS sequence"/>
</dbReference>